<protein>
    <submittedName>
        <fullName evidence="1">Uncharacterized protein</fullName>
    </submittedName>
</protein>
<accession>A0A0A9ABF4</accession>
<name>A0A0A9ABF4_ARUDO</name>
<sequence length="15" mass="1738">MVTSKTMKTGRFFGF</sequence>
<proteinExistence type="predicted"/>
<reference evidence="1" key="2">
    <citation type="journal article" date="2015" name="Data Brief">
        <title>Shoot transcriptome of the giant reed, Arundo donax.</title>
        <authorList>
            <person name="Barrero R.A."/>
            <person name="Guerrero F.D."/>
            <person name="Moolhuijzen P."/>
            <person name="Goolsby J.A."/>
            <person name="Tidwell J."/>
            <person name="Bellgard S.E."/>
            <person name="Bellgard M.I."/>
        </authorList>
    </citation>
    <scope>NUCLEOTIDE SEQUENCE</scope>
    <source>
        <tissue evidence="1">Shoot tissue taken approximately 20 cm above the soil surface</tissue>
    </source>
</reference>
<evidence type="ECO:0000313" key="1">
    <source>
        <dbReference type="EMBL" id="JAD46320.1"/>
    </source>
</evidence>
<reference evidence="1" key="1">
    <citation type="submission" date="2014-09" db="EMBL/GenBank/DDBJ databases">
        <authorList>
            <person name="Magalhaes I.L.F."/>
            <person name="Oliveira U."/>
            <person name="Santos F.R."/>
            <person name="Vidigal T.H.D.A."/>
            <person name="Brescovit A.D."/>
            <person name="Santos A.J."/>
        </authorList>
    </citation>
    <scope>NUCLEOTIDE SEQUENCE</scope>
    <source>
        <tissue evidence="1">Shoot tissue taken approximately 20 cm above the soil surface</tissue>
    </source>
</reference>
<dbReference type="EMBL" id="GBRH01251575">
    <property type="protein sequence ID" value="JAD46320.1"/>
    <property type="molecule type" value="Transcribed_RNA"/>
</dbReference>
<organism evidence="1">
    <name type="scientific">Arundo donax</name>
    <name type="common">Giant reed</name>
    <name type="synonym">Donax arundinaceus</name>
    <dbReference type="NCBI Taxonomy" id="35708"/>
    <lineage>
        <taxon>Eukaryota</taxon>
        <taxon>Viridiplantae</taxon>
        <taxon>Streptophyta</taxon>
        <taxon>Embryophyta</taxon>
        <taxon>Tracheophyta</taxon>
        <taxon>Spermatophyta</taxon>
        <taxon>Magnoliopsida</taxon>
        <taxon>Liliopsida</taxon>
        <taxon>Poales</taxon>
        <taxon>Poaceae</taxon>
        <taxon>PACMAD clade</taxon>
        <taxon>Arundinoideae</taxon>
        <taxon>Arundineae</taxon>
        <taxon>Arundo</taxon>
    </lineage>
</organism>